<dbReference type="InterPro" id="IPR003697">
    <property type="entry name" value="Maf-like"/>
</dbReference>
<feature type="site" description="Important for substrate specificity" evidence="4">
    <location>
        <position position="15"/>
    </location>
</feature>
<keyword evidence="3 4" id="KW-0546">Nucleotide metabolism</keyword>
<keyword evidence="2 4" id="KW-0378">Hydrolase</keyword>
<evidence type="ECO:0000256" key="1">
    <source>
        <dbReference type="ARBA" id="ARBA00001968"/>
    </source>
</evidence>
<dbReference type="PANTHER" id="PTHR43213:SF5">
    <property type="entry name" value="BIFUNCTIONAL DTTP_UTP PYROPHOSPHATASE_METHYLTRANSFERASE PROTEIN-RELATED"/>
    <property type="match status" value="1"/>
</dbReference>
<feature type="site" description="Important for substrate specificity" evidence="4">
    <location>
        <position position="159"/>
    </location>
</feature>
<reference evidence="5 6" key="1">
    <citation type="journal article" date="2020" name="Microorganisms">
        <title>Simultaneous Genome Sequencing of Prosthecochloris ethylica and Desulfuromonas acetoxidans within a Syntrophic Mixture Reveals Unique Pili and Protein Interactions.</title>
        <authorList>
            <person name="Kyndt J.A."/>
            <person name="Van Beeumen J.J."/>
            <person name="Meyer T.E."/>
        </authorList>
    </citation>
    <scope>NUCLEOTIDE SEQUENCE [LARGE SCALE GENOMIC DNA]</scope>
    <source>
        <strain evidence="5 6">N3</strain>
    </source>
</reference>
<comment type="caution">
    <text evidence="4">Lacks conserved residue(s) required for the propagation of feature annotation.</text>
</comment>
<dbReference type="NCBIfam" id="TIGR00172">
    <property type="entry name" value="maf"/>
    <property type="match status" value="1"/>
</dbReference>
<dbReference type="RefSeq" id="WP_175186679.1">
    <property type="nucleotide sequence ID" value="NZ_JABVZQ010000001.1"/>
</dbReference>
<keyword evidence="4" id="KW-0963">Cytoplasm</keyword>
<gene>
    <name evidence="5" type="primary">maf</name>
    <name evidence="5" type="ORF">INT08_07010</name>
</gene>
<feature type="active site" description="Proton acceptor" evidence="4">
    <location>
        <position position="76"/>
    </location>
</feature>
<comment type="cofactor">
    <cofactor evidence="1 4">
        <name>a divalent metal cation</name>
        <dbReference type="ChEBI" id="CHEBI:60240"/>
    </cofactor>
</comment>
<evidence type="ECO:0000313" key="6">
    <source>
        <dbReference type="Proteomes" id="UP000619838"/>
    </source>
</evidence>
<accession>A0ABR9XSA1</accession>
<name>A0ABR9XSA1_9CHLB</name>
<organism evidence="5 6">
    <name type="scientific">Prosthecochloris ethylica</name>
    <dbReference type="NCBI Taxonomy" id="2743976"/>
    <lineage>
        <taxon>Bacteria</taxon>
        <taxon>Pseudomonadati</taxon>
        <taxon>Chlorobiota</taxon>
        <taxon>Chlorobiia</taxon>
        <taxon>Chlorobiales</taxon>
        <taxon>Chlorobiaceae</taxon>
        <taxon>Prosthecochloris</taxon>
    </lineage>
</organism>
<dbReference type="Gene3D" id="3.90.950.10">
    <property type="match status" value="1"/>
</dbReference>
<keyword evidence="6" id="KW-1185">Reference proteome</keyword>
<dbReference type="EC" id="3.6.1.9" evidence="4"/>
<protein>
    <recommendedName>
        <fullName evidence="4">dTTP/UTP pyrophosphatase</fullName>
        <shortName evidence="4">dTTPase/UTPase</shortName>
        <ecNumber evidence="4">3.6.1.9</ecNumber>
    </recommendedName>
    <alternativeName>
        <fullName evidence="4">Nucleoside triphosphate pyrophosphatase</fullName>
    </alternativeName>
    <alternativeName>
        <fullName evidence="4">Nucleotide pyrophosphatase</fullName>
        <shortName evidence="4">Nucleotide PPase</shortName>
    </alternativeName>
</protein>
<comment type="caution">
    <text evidence="5">The sequence shown here is derived from an EMBL/GenBank/DDBJ whole genome shotgun (WGS) entry which is preliminary data.</text>
</comment>
<dbReference type="SUPFAM" id="SSF52972">
    <property type="entry name" value="ITPase-like"/>
    <property type="match status" value="1"/>
</dbReference>
<evidence type="ECO:0000313" key="5">
    <source>
        <dbReference type="EMBL" id="MBF0636921.1"/>
    </source>
</evidence>
<comment type="catalytic activity">
    <reaction evidence="4">
        <text>UTP + H2O = UMP + diphosphate + H(+)</text>
        <dbReference type="Rhea" id="RHEA:29395"/>
        <dbReference type="ChEBI" id="CHEBI:15377"/>
        <dbReference type="ChEBI" id="CHEBI:15378"/>
        <dbReference type="ChEBI" id="CHEBI:33019"/>
        <dbReference type="ChEBI" id="CHEBI:46398"/>
        <dbReference type="ChEBI" id="CHEBI:57865"/>
        <dbReference type="EC" id="3.6.1.9"/>
    </reaction>
</comment>
<evidence type="ECO:0000256" key="2">
    <source>
        <dbReference type="ARBA" id="ARBA00022801"/>
    </source>
</evidence>
<feature type="site" description="Important for substrate specificity" evidence="4">
    <location>
        <position position="77"/>
    </location>
</feature>
<comment type="similarity">
    <text evidence="4">Belongs to the Maf family. YhdE subfamily.</text>
</comment>
<dbReference type="PIRSF" id="PIRSF006305">
    <property type="entry name" value="Maf"/>
    <property type="match status" value="1"/>
</dbReference>
<proteinExistence type="inferred from homology"/>
<dbReference type="HAMAP" id="MF_00528">
    <property type="entry name" value="Maf"/>
    <property type="match status" value="1"/>
</dbReference>
<comment type="catalytic activity">
    <reaction evidence="4">
        <text>dTTP + H2O = dTMP + diphosphate + H(+)</text>
        <dbReference type="Rhea" id="RHEA:28534"/>
        <dbReference type="ChEBI" id="CHEBI:15377"/>
        <dbReference type="ChEBI" id="CHEBI:15378"/>
        <dbReference type="ChEBI" id="CHEBI:33019"/>
        <dbReference type="ChEBI" id="CHEBI:37568"/>
        <dbReference type="ChEBI" id="CHEBI:63528"/>
        <dbReference type="EC" id="3.6.1.9"/>
    </reaction>
</comment>
<dbReference type="InterPro" id="IPR029001">
    <property type="entry name" value="ITPase-like_fam"/>
</dbReference>
<dbReference type="EMBL" id="JADGII010000009">
    <property type="protein sequence ID" value="MBF0636921.1"/>
    <property type="molecule type" value="Genomic_DNA"/>
</dbReference>
<comment type="subcellular location">
    <subcellularLocation>
        <location evidence="4">Cytoplasm</location>
    </subcellularLocation>
</comment>
<evidence type="ECO:0000256" key="3">
    <source>
        <dbReference type="ARBA" id="ARBA00023080"/>
    </source>
</evidence>
<dbReference type="CDD" id="cd00555">
    <property type="entry name" value="Maf"/>
    <property type="match status" value="1"/>
</dbReference>
<dbReference type="Pfam" id="PF02545">
    <property type="entry name" value="Maf"/>
    <property type="match status" value="1"/>
</dbReference>
<dbReference type="PANTHER" id="PTHR43213">
    <property type="entry name" value="BIFUNCTIONAL DTTP/UTP PYROPHOSPHATASE/METHYLTRANSFERASE PROTEIN-RELATED"/>
    <property type="match status" value="1"/>
</dbReference>
<dbReference type="Proteomes" id="UP000619838">
    <property type="component" value="Unassembled WGS sequence"/>
</dbReference>
<evidence type="ECO:0000256" key="4">
    <source>
        <dbReference type="HAMAP-Rule" id="MF_00528"/>
    </source>
</evidence>
<sequence length="199" mass="21963">MLPRNKLVLASRSPRRKALLGMMQIPFETCSASTSETFSAEESLDQNLVRIATEKAEAARSMHPEQTAHAIVLGADTTVVLDGKPRGKPADFTEAHRMLTHLQGRSHEVITGFCLLHGLHHHAECVTTTVEFAPMNEEEITHYITTQQPYDKAGAYGIQDPLLSCFVKAVRGCYYNVVGLPLSAVYTALKQFSPTQHDT</sequence>
<comment type="function">
    <text evidence="4">Nucleoside triphosphate pyrophosphatase that hydrolyzes dTTP and UTP. May have a dual role in cell division arrest and in preventing the incorporation of modified nucleotides into cellular nucleic acids.</text>
</comment>